<gene>
    <name evidence="2" type="ORF">LAX5112_04401</name>
</gene>
<reference evidence="3" key="1">
    <citation type="submission" date="2015-07" db="EMBL/GenBank/DDBJ databases">
        <authorList>
            <person name="Rodrigo-Torres Lidia"/>
            <person name="Arahal R.David."/>
        </authorList>
    </citation>
    <scope>NUCLEOTIDE SEQUENCE [LARGE SCALE GENOMIC DNA]</scope>
    <source>
        <strain evidence="3">CECT 5112</strain>
    </source>
</reference>
<name>A0A0M7AML8_9HYPH</name>
<dbReference type="RefSeq" id="WP_055673614.1">
    <property type="nucleotide sequence ID" value="NZ_CXWD01000023.1"/>
</dbReference>
<dbReference type="EMBL" id="CXWD01000023">
    <property type="protein sequence ID" value="CTQ75897.1"/>
    <property type="molecule type" value="Genomic_DNA"/>
</dbReference>
<protein>
    <submittedName>
        <fullName evidence="2">Uncharacterized protein</fullName>
    </submittedName>
</protein>
<organism evidence="2 3">
    <name type="scientific">Roseibium alexandrii</name>
    <dbReference type="NCBI Taxonomy" id="388408"/>
    <lineage>
        <taxon>Bacteria</taxon>
        <taxon>Pseudomonadati</taxon>
        <taxon>Pseudomonadota</taxon>
        <taxon>Alphaproteobacteria</taxon>
        <taxon>Hyphomicrobiales</taxon>
        <taxon>Stappiaceae</taxon>
        <taxon>Roseibium</taxon>
    </lineage>
</organism>
<dbReference type="Proteomes" id="UP000053235">
    <property type="component" value="Unassembled WGS sequence"/>
</dbReference>
<feature type="region of interest" description="Disordered" evidence="1">
    <location>
        <begin position="85"/>
        <end position="105"/>
    </location>
</feature>
<evidence type="ECO:0000313" key="2">
    <source>
        <dbReference type="EMBL" id="CTQ75897.1"/>
    </source>
</evidence>
<dbReference type="AlphaFoldDB" id="A0A0M7AML8"/>
<evidence type="ECO:0000256" key="1">
    <source>
        <dbReference type="SAM" id="MobiDB-lite"/>
    </source>
</evidence>
<dbReference type="STRING" id="388408.LAX5112_04401"/>
<feature type="region of interest" description="Disordered" evidence="1">
    <location>
        <begin position="34"/>
        <end position="63"/>
    </location>
</feature>
<evidence type="ECO:0000313" key="3">
    <source>
        <dbReference type="Proteomes" id="UP000053235"/>
    </source>
</evidence>
<sequence length="105" mass="11271">MSYAATSLIQTTAPFLLLLIAGLCLAATYITVSRHQRPGDHRSSRIPSFGNWPDEDNTDVKVPDTRLTGAGSFLPAAKDAQVTLGPDCPSRAAGPLFFDGKDRRP</sequence>
<accession>A0A0M7AML8</accession>
<proteinExistence type="predicted"/>
<keyword evidence="3" id="KW-1185">Reference proteome</keyword>